<dbReference type="EC" id="3.2.1.52" evidence="3"/>
<dbReference type="GO" id="GO:0004563">
    <property type="term" value="F:beta-N-acetylhexosaminidase activity"/>
    <property type="evidence" value="ECO:0007669"/>
    <property type="project" value="UniProtKB-EC"/>
</dbReference>
<dbReference type="AlphaFoldDB" id="A0A1U6HZB9"/>
<organism evidence="8 9">
    <name type="scientific">Novosphingobium mathurense</name>
    <dbReference type="NCBI Taxonomy" id="428990"/>
    <lineage>
        <taxon>Bacteria</taxon>
        <taxon>Pseudomonadati</taxon>
        <taxon>Pseudomonadota</taxon>
        <taxon>Alphaproteobacteria</taxon>
        <taxon>Sphingomonadales</taxon>
        <taxon>Sphingomonadaceae</taxon>
        <taxon>Novosphingobium</taxon>
    </lineage>
</organism>
<comment type="catalytic activity">
    <reaction evidence="1">
        <text>Hydrolysis of terminal non-reducing N-acetyl-D-hexosamine residues in N-acetyl-beta-D-hexosaminides.</text>
        <dbReference type="EC" id="3.2.1.52"/>
    </reaction>
</comment>
<evidence type="ECO:0000313" key="9">
    <source>
        <dbReference type="Proteomes" id="UP000190989"/>
    </source>
</evidence>
<dbReference type="InterPro" id="IPR036881">
    <property type="entry name" value="Glyco_hydro_3_C_sf"/>
</dbReference>
<sequence length="572" mass="62510">MDRETVHVKGPNSEQGGSVDPLALSPADRAWVDARLAELSTEDKVGQLFVLSSTNDDIDEIDRHCALGVGGIHRFPGHDLERAWAATRAAFERSAIPPLISGDIEGGSLSHFYACPVPNQMGLAAANDLEQSRRIASIIALESRAMGFNWTFSPVVDVNVNFRNPVVGTRSYGSNVDAIIGQALVLIEELQAQGIAATAKHWPGDGIDDRDQHLVPTVNTLAMADWDASFGRIYRNMINAGVMAVMSAHIALPEYIRARDGNAGREAFKPASLSRTLNLDFLRGELGFRGLIVSDATAMGGLNAWCERAEVVPAVIENGCDVFLFSRDAAGDKRLMLDGLRQGLLSEERLEAAVDKVLSLKARLGLHRREPSDLLPPLDDARKILRQPENMAQVNATNAQAITLVKDTQELLPIDPARHRRIAVVVEEGWNFVSGALPRSSAAFIEGLRERGFEVRIFDSEVPPTRDDTDLLIYLIGQEATPAIAQIHIDWIKLHGGSRRAMLRFNTEIPTLMISLGQPYYLYDAPEIATYVNGYSSLDSVQTGVVERLVGEAAFTGVSPVDPFCGLEQTRY</sequence>
<evidence type="ECO:0000256" key="4">
    <source>
        <dbReference type="ARBA" id="ARBA00022801"/>
    </source>
</evidence>
<evidence type="ECO:0000256" key="2">
    <source>
        <dbReference type="ARBA" id="ARBA00005336"/>
    </source>
</evidence>
<keyword evidence="4" id="KW-0378">Hydrolase</keyword>
<accession>A0A1U6HZB9</accession>
<evidence type="ECO:0000259" key="7">
    <source>
        <dbReference type="Pfam" id="PF00933"/>
    </source>
</evidence>
<dbReference type="GO" id="GO:0009254">
    <property type="term" value="P:peptidoglycan turnover"/>
    <property type="evidence" value="ECO:0007669"/>
    <property type="project" value="TreeGrafter"/>
</dbReference>
<dbReference type="STRING" id="428990.SAMN06295987_103409"/>
<keyword evidence="9" id="KW-1185">Reference proteome</keyword>
<protein>
    <recommendedName>
        <fullName evidence="3">beta-N-acetylhexosaminidase</fullName>
        <ecNumber evidence="3">3.2.1.52</ecNumber>
    </recommendedName>
</protein>
<evidence type="ECO:0000313" key="8">
    <source>
        <dbReference type="EMBL" id="SLK01119.1"/>
    </source>
</evidence>
<dbReference type="Gene3D" id="3.40.50.1700">
    <property type="entry name" value="Glycoside hydrolase family 3 C-terminal domain"/>
    <property type="match status" value="1"/>
</dbReference>
<dbReference type="RefSeq" id="WP_079730655.1">
    <property type="nucleotide sequence ID" value="NZ_FVZE01000003.1"/>
</dbReference>
<keyword evidence="5" id="KW-0326">Glycosidase</keyword>
<dbReference type="InterPro" id="IPR001764">
    <property type="entry name" value="Glyco_hydro_3_N"/>
</dbReference>
<dbReference type="Gene3D" id="3.20.20.300">
    <property type="entry name" value="Glycoside hydrolase, family 3, N-terminal domain"/>
    <property type="match status" value="1"/>
</dbReference>
<evidence type="ECO:0000256" key="3">
    <source>
        <dbReference type="ARBA" id="ARBA00012663"/>
    </source>
</evidence>
<dbReference type="EMBL" id="FVZE01000003">
    <property type="protein sequence ID" value="SLK01119.1"/>
    <property type="molecule type" value="Genomic_DNA"/>
</dbReference>
<name>A0A1U6HZB9_9SPHN</name>
<dbReference type="Proteomes" id="UP000190989">
    <property type="component" value="Unassembled WGS sequence"/>
</dbReference>
<evidence type="ECO:0000256" key="1">
    <source>
        <dbReference type="ARBA" id="ARBA00001231"/>
    </source>
</evidence>
<proteinExistence type="inferred from homology"/>
<dbReference type="Pfam" id="PF00933">
    <property type="entry name" value="Glyco_hydro_3"/>
    <property type="match status" value="1"/>
</dbReference>
<feature type="region of interest" description="Disordered" evidence="6">
    <location>
        <begin position="1"/>
        <end position="22"/>
    </location>
</feature>
<dbReference type="GO" id="GO:0005975">
    <property type="term" value="P:carbohydrate metabolic process"/>
    <property type="evidence" value="ECO:0007669"/>
    <property type="project" value="InterPro"/>
</dbReference>
<gene>
    <name evidence="8" type="ORF">SAMN06295987_103409</name>
</gene>
<dbReference type="InterPro" id="IPR017853">
    <property type="entry name" value="GH"/>
</dbReference>
<evidence type="ECO:0000256" key="6">
    <source>
        <dbReference type="SAM" id="MobiDB-lite"/>
    </source>
</evidence>
<feature type="domain" description="Glycoside hydrolase family 3 N-terminal" evidence="7">
    <location>
        <begin position="41"/>
        <end position="360"/>
    </location>
</feature>
<dbReference type="InterPro" id="IPR050226">
    <property type="entry name" value="NagZ_Beta-hexosaminidase"/>
</dbReference>
<dbReference type="PANTHER" id="PTHR30480:SF13">
    <property type="entry name" value="BETA-HEXOSAMINIDASE"/>
    <property type="match status" value="1"/>
</dbReference>
<evidence type="ECO:0000256" key="5">
    <source>
        <dbReference type="ARBA" id="ARBA00023295"/>
    </source>
</evidence>
<dbReference type="PANTHER" id="PTHR30480">
    <property type="entry name" value="BETA-HEXOSAMINIDASE-RELATED"/>
    <property type="match status" value="1"/>
</dbReference>
<dbReference type="InterPro" id="IPR036962">
    <property type="entry name" value="Glyco_hydro_3_N_sf"/>
</dbReference>
<dbReference type="SUPFAM" id="SSF51445">
    <property type="entry name" value="(Trans)glycosidases"/>
    <property type="match status" value="1"/>
</dbReference>
<reference evidence="9" key="1">
    <citation type="submission" date="2017-02" db="EMBL/GenBank/DDBJ databases">
        <authorList>
            <person name="Varghese N."/>
            <person name="Submissions S."/>
        </authorList>
    </citation>
    <scope>NUCLEOTIDE SEQUENCE [LARGE SCALE GENOMIC DNA]</scope>
    <source>
        <strain evidence="9">SM117</strain>
    </source>
</reference>
<comment type="similarity">
    <text evidence="2">Belongs to the glycosyl hydrolase 3 family.</text>
</comment>